<evidence type="ECO:0000256" key="11">
    <source>
        <dbReference type="ARBA" id="ARBA00048453"/>
    </source>
</evidence>
<dbReference type="GO" id="GO:0009032">
    <property type="term" value="F:thymidine phosphorylase activity"/>
    <property type="evidence" value="ECO:0007669"/>
    <property type="project" value="TreeGrafter"/>
</dbReference>
<comment type="catalytic activity">
    <reaction evidence="1">
        <text>2'-deoxyuridine + phosphate = 2-deoxy-alpha-D-ribose 1-phosphate + uracil</text>
        <dbReference type="Rhea" id="RHEA:22824"/>
        <dbReference type="ChEBI" id="CHEBI:16450"/>
        <dbReference type="ChEBI" id="CHEBI:17568"/>
        <dbReference type="ChEBI" id="CHEBI:43474"/>
        <dbReference type="ChEBI" id="CHEBI:57259"/>
        <dbReference type="EC" id="2.4.2.2"/>
    </reaction>
</comment>
<evidence type="ECO:0000313" key="15">
    <source>
        <dbReference type="Proteomes" id="UP000199584"/>
    </source>
</evidence>
<dbReference type="SMART" id="SM00941">
    <property type="entry name" value="PYNP_C"/>
    <property type="match status" value="1"/>
</dbReference>
<dbReference type="NCBIfam" id="TIGR02644">
    <property type="entry name" value="Y_phosphoryl"/>
    <property type="match status" value="1"/>
</dbReference>
<comment type="catalytic activity">
    <reaction evidence="12">
        <text>thymidine + phosphate = 2-deoxy-alpha-D-ribose 1-phosphate + thymine</text>
        <dbReference type="Rhea" id="RHEA:16037"/>
        <dbReference type="ChEBI" id="CHEBI:17748"/>
        <dbReference type="ChEBI" id="CHEBI:17821"/>
        <dbReference type="ChEBI" id="CHEBI:43474"/>
        <dbReference type="ChEBI" id="CHEBI:57259"/>
        <dbReference type="EC" id="2.4.2.2"/>
    </reaction>
</comment>
<dbReference type="GO" id="GO:0005829">
    <property type="term" value="C:cytosol"/>
    <property type="evidence" value="ECO:0007669"/>
    <property type="project" value="TreeGrafter"/>
</dbReference>
<dbReference type="PROSITE" id="PS00647">
    <property type="entry name" value="THYMID_PHOSPHORYLASE"/>
    <property type="match status" value="1"/>
</dbReference>
<evidence type="ECO:0000256" key="10">
    <source>
        <dbReference type="ARBA" id="ARBA00022723"/>
    </source>
</evidence>
<dbReference type="NCBIfam" id="NF004490">
    <property type="entry name" value="PRK05820.1"/>
    <property type="match status" value="1"/>
</dbReference>
<comment type="catalytic activity">
    <reaction evidence="11">
        <text>uridine + phosphate = alpha-D-ribose 1-phosphate + uracil</text>
        <dbReference type="Rhea" id="RHEA:24388"/>
        <dbReference type="ChEBI" id="CHEBI:16704"/>
        <dbReference type="ChEBI" id="CHEBI:17568"/>
        <dbReference type="ChEBI" id="CHEBI:43474"/>
        <dbReference type="ChEBI" id="CHEBI:57720"/>
        <dbReference type="EC" id="2.4.2.2"/>
    </reaction>
</comment>
<evidence type="ECO:0000256" key="12">
    <source>
        <dbReference type="ARBA" id="ARBA00048525"/>
    </source>
</evidence>
<dbReference type="InterPro" id="IPR018090">
    <property type="entry name" value="Pyrmidine_PPas_bac/euk"/>
</dbReference>
<dbReference type="GO" id="GO:0006206">
    <property type="term" value="P:pyrimidine nucleobase metabolic process"/>
    <property type="evidence" value="ECO:0007669"/>
    <property type="project" value="InterPro"/>
</dbReference>
<dbReference type="InterPro" id="IPR035902">
    <property type="entry name" value="Nuc_phospho_transferase"/>
</dbReference>
<keyword evidence="10" id="KW-0479">Metal-binding</keyword>
<evidence type="ECO:0000256" key="1">
    <source>
        <dbReference type="ARBA" id="ARBA00001066"/>
    </source>
</evidence>
<evidence type="ECO:0000256" key="6">
    <source>
        <dbReference type="ARBA" id="ARBA00011889"/>
    </source>
</evidence>
<keyword evidence="15" id="KW-1185">Reference proteome</keyword>
<dbReference type="InterPro" id="IPR036566">
    <property type="entry name" value="PYNP-like_C_sf"/>
</dbReference>
<dbReference type="PANTHER" id="PTHR10515">
    <property type="entry name" value="THYMIDINE PHOSPHORYLASE"/>
    <property type="match status" value="1"/>
</dbReference>
<dbReference type="InterPro" id="IPR017459">
    <property type="entry name" value="Glycosyl_Trfase_fam3_N_dom"/>
</dbReference>
<dbReference type="GO" id="GO:0046872">
    <property type="term" value="F:metal ion binding"/>
    <property type="evidence" value="ECO:0007669"/>
    <property type="project" value="UniProtKB-KW"/>
</dbReference>
<keyword evidence="8" id="KW-0328">Glycosyltransferase</keyword>
<dbReference type="SUPFAM" id="SSF54680">
    <property type="entry name" value="Pyrimidine nucleoside phosphorylase C-terminal domain"/>
    <property type="match status" value="1"/>
</dbReference>
<dbReference type="RefSeq" id="WP_092482583.1">
    <property type="nucleotide sequence ID" value="NZ_FOYM01000008.1"/>
</dbReference>
<dbReference type="InterPro" id="IPR000053">
    <property type="entry name" value="Thymidine/pyrmidine_PPase"/>
</dbReference>
<protein>
    <recommendedName>
        <fullName evidence="7">Pyrimidine-nucleoside phosphorylase</fullName>
        <ecNumber evidence="6">2.4.2.2</ecNumber>
    </recommendedName>
</protein>
<dbReference type="InterPro" id="IPR036320">
    <property type="entry name" value="Glycosyl_Trfase_fam3_N_dom_sf"/>
</dbReference>
<dbReference type="FunFam" id="3.40.1030.10:FF:000003">
    <property type="entry name" value="Pyrimidine-nucleoside phosphorylase"/>
    <property type="match status" value="1"/>
</dbReference>
<name>A0A1I6DAI9_9FIRM</name>
<dbReference type="PANTHER" id="PTHR10515:SF0">
    <property type="entry name" value="THYMIDINE PHOSPHORYLASE"/>
    <property type="match status" value="1"/>
</dbReference>
<evidence type="ECO:0000256" key="9">
    <source>
        <dbReference type="ARBA" id="ARBA00022679"/>
    </source>
</evidence>
<evidence type="ECO:0000256" key="4">
    <source>
        <dbReference type="ARBA" id="ARBA00006915"/>
    </source>
</evidence>
<evidence type="ECO:0000313" key="14">
    <source>
        <dbReference type="EMBL" id="SFR02454.1"/>
    </source>
</evidence>
<dbReference type="FunFam" id="1.20.970.10:FF:000002">
    <property type="entry name" value="Pyrimidine-nucleoside phosphorylase"/>
    <property type="match status" value="1"/>
</dbReference>
<dbReference type="AlphaFoldDB" id="A0A1I6DAI9"/>
<evidence type="ECO:0000256" key="8">
    <source>
        <dbReference type="ARBA" id="ARBA00022676"/>
    </source>
</evidence>
<dbReference type="Pfam" id="PF07831">
    <property type="entry name" value="PYNP_C"/>
    <property type="match status" value="1"/>
</dbReference>
<dbReference type="GO" id="GO:0006213">
    <property type="term" value="P:pyrimidine nucleoside metabolic process"/>
    <property type="evidence" value="ECO:0007669"/>
    <property type="project" value="InterPro"/>
</dbReference>
<organism evidence="14 15">
    <name type="scientific">Desulfoscipio geothermicus DSM 3669</name>
    <dbReference type="NCBI Taxonomy" id="1121426"/>
    <lineage>
        <taxon>Bacteria</taxon>
        <taxon>Bacillati</taxon>
        <taxon>Bacillota</taxon>
        <taxon>Clostridia</taxon>
        <taxon>Eubacteriales</taxon>
        <taxon>Desulfallaceae</taxon>
        <taxon>Desulfoscipio</taxon>
    </lineage>
</organism>
<gene>
    <name evidence="14" type="ORF">SAMN05660706_1085</name>
</gene>
<dbReference type="NCBIfam" id="NF004747">
    <property type="entry name" value="PRK06078.1"/>
    <property type="match status" value="1"/>
</dbReference>
<dbReference type="Gene3D" id="3.90.1170.30">
    <property type="entry name" value="Pyrimidine nucleoside phosphorylase-like, C-terminal domain"/>
    <property type="match status" value="1"/>
</dbReference>
<dbReference type="OrthoDB" id="9763887at2"/>
<dbReference type="Gene3D" id="3.40.1030.10">
    <property type="entry name" value="Nucleoside phosphorylase/phosphoribosyltransferase catalytic domain"/>
    <property type="match status" value="1"/>
</dbReference>
<dbReference type="InterPro" id="IPR017872">
    <property type="entry name" value="Pyrmidine_PPase_CS"/>
</dbReference>
<evidence type="ECO:0000256" key="7">
    <source>
        <dbReference type="ARBA" id="ARBA00014680"/>
    </source>
</evidence>
<comment type="subunit">
    <text evidence="5">Homodimer.</text>
</comment>
<dbReference type="SUPFAM" id="SSF47648">
    <property type="entry name" value="Nucleoside phosphorylase/phosphoribosyltransferase N-terminal domain"/>
    <property type="match status" value="1"/>
</dbReference>
<dbReference type="InterPro" id="IPR000312">
    <property type="entry name" value="Glycosyl_Trfase_fam3"/>
</dbReference>
<dbReference type="Pfam" id="PF00591">
    <property type="entry name" value="Glycos_transf_3"/>
    <property type="match status" value="1"/>
</dbReference>
<dbReference type="EC" id="2.4.2.2" evidence="6"/>
<sequence>MHMYDVILKKRNGATLSREEIEYFVHGYTAGKIPDYQVSALLMAIYFKGMNERETADLTMAIVNSGDKIDLSPIPGTKVDKHSTGGVGDKTTLVLAPLVAAAGVPVAKLSGRGLGHTGGTIDKLESVPGFNVNIDPAGFIAQVRETGIALAAQTGRLCPADKKLYGLRDVTATVDSIPLIASSVTSKKIASGADAIVLDVKCGNGAFMQTREQAVALARAMVDIGKMVRRRMVAVVTDMNQPLGRTVGNALEVREAMETLQGGGPEDLKELCLTLGAHMLVLGDREKDYAIARRRLEQLLASGGAREKFRELVRAQGGDVSVIENPQKLPVASLRHSVPAPVDGYISGMNTMAIGRAAMLLGAGRAAAGDEIDHAAGIVLNKKPGEYVRRGESLAVLHTNREQVLAEVAELVAEAFALAGETPAQRPLILETINEAIG</sequence>
<dbReference type="Proteomes" id="UP000199584">
    <property type="component" value="Unassembled WGS sequence"/>
</dbReference>
<comment type="similarity">
    <text evidence="4">Belongs to the thymidine/pyrimidine-nucleoside phosphorylase family.</text>
</comment>
<dbReference type="SUPFAM" id="SSF52418">
    <property type="entry name" value="Nucleoside phosphorylase/phosphoribosyltransferase catalytic domain"/>
    <property type="match status" value="1"/>
</dbReference>
<evidence type="ECO:0000256" key="3">
    <source>
        <dbReference type="ARBA" id="ARBA00003877"/>
    </source>
</evidence>
<comment type="cofactor">
    <cofactor evidence="2">
        <name>K(+)</name>
        <dbReference type="ChEBI" id="CHEBI:29103"/>
    </cofactor>
</comment>
<dbReference type="EMBL" id="FOYM01000008">
    <property type="protein sequence ID" value="SFR02454.1"/>
    <property type="molecule type" value="Genomic_DNA"/>
</dbReference>
<evidence type="ECO:0000259" key="13">
    <source>
        <dbReference type="SMART" id="SM00941"/>
    </source>
</evidence>
<comment type="function">
    <text evidence="3">Catalyzes phosphorolysis of the pyrimidine nucleosides uridine, thymidine and 2'-deoxyuridine with the formation of the corresponding pyrimidine base and ribose-1-phosphate.</text>
</comment>
<proteinExistence type="inferred from homology"/>
<reference evidence="15" key="1">
    <citation type="submission" date="2016-10" db="EMBL/GenBank/DDBJ databases">
        <authorList>
            <person name="Varghese N."/>
            <person name="Submissions S."/>
        </authorList>
    </citation>
    <scope>NUCLEOTIDE SEQUENCE [LARGE SCALE GENOMIC DNA]</scope>
    <source>
        <strain evidence="15">DSM 3669</strain>
    </source>
</reference>
<dbReference type="PIRSF" id="PIRSF000478">
    <property type="entry name" value="TP_PyNP"/>
    <property type="match status" value="1"/>
</dbReference>
<dbReference type="STRING" id="39060.SAMN05660706_1085"/>
<accession>A0A1I6DAI9</accession>
<dbReference type="InterPro" id="IPR013102">
    <property type="entry name" value="PYNP_C"/>
</dbReference>
<dbReference type="Pfam" id="PF02885">
    <property type="entry name" value="Glycos_trans_3N"/>
    <property type="match status" value="1"/>
</dbReference>
<keyword evidence="9" id="KW-0808">Transferase</keyword>
<feature type="domain" description="Pyrimidine nucleoside phosphorylase C-terminal" evidence="13">
    <location>
        <begin position="345"/>
        <end position="419"/>
    </location>
</feature>
<evidence type="ECO:0000256" key="5">
    <source>
        <dbReference type="ARBA" id="ARBA00011738"/>
    </source>
</evidence>
<evidence type="ECO:0000256" key="2">
    <source>
        <dbReference type="ARBA" id="ARBA00001958"/>
    </source>
</evidence>
<dbReference type="GO" id="GO:0004645">
    <property type="term" value="F:1,4-alpha-oligoglucan phosphorylase activity"/>
    <property type="evidence" value="ECO:0007669"/>
    <property type="project" value="InterPro"/>
</dbReference>
<dbReference type="Gene3D" id="1.20.970.10">
    <property type="entry name" value="Transferase, Pyrimidine Nucleoside Phosphorylase, Chain C"/>
    <property type="match status" value="1"/>
</dbReference>